<accession>A0A1F6G0F3</accession>
<comment type="caution">
    <text evidence="1">The sequence shown here is derived from an EMBL/GenBank/DDBJ whole genome shotgun (WGS) entry which is preliminary data.</text>
</comment>
<proteinExistence type="predicted"/>
<protein>
    <submittedName>
        <fullName evidence="1">Uncharacterized protein</fullName>
    </submittedName>
</protein>
<gene>
    <name evidence="1" type="ORF">A3H03_02690</name>
</gene>
<sequence>MFESRPASAGRGEFCLSPERSVEFTAFLSSGDFYATFSKKVAKEKDDVKQLNNPECSRDQTTDQLKCFCH</sequence>
<evidence type="ECO:0000313" key="1">
    <source>
        <dbReference type="EMBL" id="OGG91602.1"/>
    </source>
</evidence>
<dbReference type="EMBL" id="MFNA01000039">
    <property type="protein sequence ID" value="OGG91602.1"/>
    <property type="molecule type" value="Genomic_DNA"/>
</dbReference>
<name>A0A1F6G0F3_9BACT</name>
<reference evidence="1 2" key="1">
    <citation type="journal article" date="2016" name="Nat. Commun.">
        <title>Thousands of microbial genomes shed light on interconnected biogeochemical processes in an aquifer system.</title>
        <authorList>
            <person name="Anantharaman K."/>
            <person name="Brown C.T."/>
            <person name="Hug L.A."/>
            <person name="Sharon I."/>
            <person name="Castelle C.J."/>
            <person name="Probst A.J."/>
            <person name="Thomas B.C."/>
            <person name="Singh A."/>
            <person name="Wilkins M.J."/>
            <person name="Karaoz U."/>
            <person name="Brodie E.L."/>
            <person name="Williams K.H."/>
            <person name="Hubbard S.S."/>
            <person name="Banfield J.F."/>
        </authorList>
    </citation>
    <scope>NUCLEOTIDE SEQUENCE [LARGE SCALE GENOMIC DNA]</scope>
</reference>
<organism evidence="1 2">
    <name type="scientific">Candidatus Kuenenbacteria bacterium RIFCSPLOWO2_12_FULL_42_13</name>
    <dbReference type="NCBI Taxonomy" id="1798565"/>
    <lineage>
        <taxon>Bacteria</taxon>
        <taxon>Candidatus Kueneniibacteriota</taxon>
    </lineage>
</organism>
<dbReference type="AlphaFoldDB" id="A0A1F6G0F3"/>
<evidence type="ECO:0000313" key="2">
    <source>
        <dbReference type="Proteomes" id="UP000177320"/>
    </source>
</evidence>
<dbReference type="Proteomes" id="UP000177320">
    <property type="component" value="Unassembled WGS sequence"/>
</dbReference>